<dbReference type="PROSITE" id="PS00018">
    <property type="entry name" value="EF_HAND_1"/>
    <property type="match status" value="3"/>
</dbReference>
<feature type="region of interest" description="Disordered" evidence="1">
    <location>
        <begin position="40"/>
        <end position="65"/>
    </location>
</feature>
<accession>A0ABV8SQ81</accession>
<feature type="domain" description="EF-hand" evidence="2">
    <location>
        <begin position="62"/>
        <end position="86"/>
    </location>
</feature>
<evidence type="ECO:0000256" key="1">
    <source>
        <dbReference type="SAM" id="MobiDB-lite"/>
    </source>
</evidence>
<evidence type="ECO:0000259" key="2">
    <source>
        <dbReference type="PROSITE" id="PS50222"/>
    </source>
</evidence>
<feature type="region of interest" description="Disordered" evidence="1">
    <location>
        <begin position="1"/>
        <end position="23"/>
    </location>
</feature>
<gene>
    <name evidence="3" type="ORF">ACFPN2_05870</name>
</gene>
<dbReference type="InterPro" id="IPR011992">
    <property type="entry name" value="EF-hand-dom_pair"/>
</dbReference>
<feature type="compositionally biased region" description="Basic and acidic residues" evidence="1">
    <location>
        <begin position="8"/>
        <end position="23"/>
    </location>
</feature>
<protein>
    <submittedName>
        <fullName evidence="3">EF-hand domain-containing protein</fullName>
    </submittedName>
</protein>
<evidence type="ECO:0000313" key="3">
    <source>
        <dbReference type="EMBL" id="MFC4308604.1"/>
    </source>
</evidence>
<dbReference type="EMBL" id="JBHSDU010000003">
    <property type="protein sequence ID" value="MFC4308604.1"/>
    <property type="molecule type" value="Genomic_DNA"/>
</dbReference>
<keyword evidence="4" id="KW-1185">Reference proteome</keyword>
<dbReference type="Proteomes" id="UP001595904">
    <property type="component" value="Unassembled WGS sequence"/>
</dbReference>
<dbReference type="InterPro" id="IPR018247">
    <property type="entry name" value="EF_Hand_1_Ca_BS"/>
</dbReference>
<comment type="caution">
    <text evidence="3">The sequence shown here is derived from an EMBL/GenBank/DDBJ whole genome shotgun (WGS) entry which is preliminary data.</text>
</comment>
<dbReference type="SUPFAM" id="SSF47473">
    <property type="entry name" value="EF-hand"/>
    <property type="match status" value="1"/>
</dbReference>
<dbReference type="Pfam" id="PF13202">
    <property type="entry name" value="EF-hand_5"/>
    <property type="match status" value="2"/>
</dbReference>
<dbReference type="InterPro" id="IPR002048">
    <property type="entry name" value="EF_hand_dom"/>
</dbReference>
<reference evidence="4" key="1">
    <citation type="journal article" date="2019" name="Int. J. Syst. Evol. Microbiol.">
        <title>The Global Catalogue of Microorganisms (GCM) 10K type strain sequencing project: providing services to taxonomists for standard genome sequencing and annotation.</title>
        <authorList>
            <consortium name="The Broad Institute Genomics Platform"/>
            <consortium name="The Broad Institute Genome Sequencing Center for Infectious Disease"/>
            <person name="Wu L."/>
            <person name="Ma J."/>
        </authorList>
    </citation>
    <scope>NUCLEOTIDE SEQUENCE [LARGE SCALE GENOMIC DNA]</scope>
    <source>
        <strain evidence="4">CGMCC 1.10759</strain>
    </source>
</reference>
<dbReference type="PROSITE" id="PS50222">
    <property type="entry name" value="EF_HAND_2"/>
    <property type="match status" value="2"/>
</dbReference>
<proteinExistence type="predicted"/>
<feature type="domain" description="EF-hand" evidence="2">
    <location>
        <begin position="9"/>
        <end position="36"/>
    </location>
</feature>
<dbReference type="RefSeq" id="WP_380595700.1">
    <property type="nucleotide sequence ID" value="NZ_JBHSDU010000003.1"/>
</dbReference>
<sequence>MAQMRGEGVFERADSNHDGSVTREEFLAARAEHFAKLDRNSDGYLDSADAPKRRGGDFLTGQFDTDGNGKVSKEEFVNGPTTLFDRSDADKNNVLDAKELAAAKEAMKEKGDGWRNRKRQ</sequence>
<name>A0ABV8SQ81_9GAMM</name>
<evidence type="ECO:0000313" key="4">
    <source>
        <dbReference type="Proteomes" id="UP001595904"/>
    </source>
</evidence>
<dbReference type="Gene3D" id="1.10.238.10">
    <property type="entry name" value="EF-hand"/>
    <property type="match status" value="2"/>
</dbReference>
<organism evidence="3 4">
    <name type="scientific">Steroidobacter flavus</name>
    <dbReference type="NCBI Taxonomy" id="1842136"/>
    <lineage>
        <taxon>Bacteria</taxon>
        <taxon>Pseudomonadati</taxon>
        <taxon>Pseudomonadota</taxon>
        <taxon>Gammaproteobacteria</taxon>
        <taxon>Steroidobacterales</taxon>
        <taxon>Steroidobacteraceae</taxon>
        <taxon>Steroidobacter</taxon>
    </lineage>
</organism>